<protein>
    <recommendedName>
        <fullName evidence="7 8">Ribonuclease P protein component</fullName>
        <shortName evidence="7">RNase P protein</shortName>
        <shortName evidence="7">RNaseP protein</shortName>
        <ecNumber evidence="7 8">3.1.26.5</ecNumber>
    </recommendedName>
    <alternativeName>
        <fullName evidence="7">Protein C5</fullName>
    </alternativeName>
</protein>
<keyword evidence="6 7" id="KW-0694">RNA-binding</keyword>
<proteinExistence type="inferred from homology"/>
<comment type="similarity">
    <text evidence="7">Belongs to the RnpA family.</text>
</comment>
<dbReference type="InterPro" id="IPR000100">
    <property type="entry name" value="RNase_P"/>
</dbReference>
<evidence type="ECO:0000256" key="2">
    <source>
        <dbReference type="ARBA" id="ARBA00022694"/>
    </source>
</evidence>
<dbReference type="Gene3D" id="3.30.230.10">
    <property type="match status" value="1"/>
</dbReference>
<dbReference type="PANTHER" id="PTHR33992:SF1">
    <property type="entry name" value="RIBONUCLEASE P PROTEIN COMPONENT"/>
    <property type="match status" value="1"/>
</dbReference>
<dbReference type="AlphaFoldDB" id="A0A9X3D6Y4"/>
<dbReference type="GO" id="GO:0030677">
    <property type="term" value="C:ribonuclease P complex"/>
    <property type="evidence" value="ECO:0007669"/>
    <property type="project" value="TreeGrafter"/>
</dbReference>
<evidence type="ECO:0000256" key="3">
    <source>
        <dbReference type="ARBA" id="ARBA00022722"/>
    </source>
</evidence>
<comment type="subunit">
    <text evidence="7">Consists of a catalytic RNA component (M1 or rnpB) and a protein subunit.</text>
</comment>
<dbReference type="RefSeq" id="WP_235721477.1">
    <property type="nucleotide sequence ID" value="NZ_JAPKFM010000011.1"/>
</dbReference>
<dbReference type="InterPro" id="IPR020568">
    <property type="entry name" value="Ribosomal_Su5_D2-typ_SF"/>
</dbReference>
<comment type="function">
    <text evidence="1 7">RNaseP catalyzes the removal of the 5'-leader sequence from pre-tRNA to produce the mature 5'-terminus. It can also cleave other RNA substrates such as 4.5S RNA. The protein component plays an auxiliary but essential role in vivo by binding to the 5'-leader sequence and broadening the substrate specificity of the ribozyme.</text>
</comment>
<dbReference type="Pfam" id="PF00825">
    <property type="entry name" value="Ribonuclease_P"/>
    <property type="match status" value="1"/>
</dbReference>
<dbReference type="EC" id="3.1.26.5" evidence="7 8"/>
<dbReference type="PROSITE" id="PS00648">
    <property type="entry name" value="RIBONUCLEASE_P"/>
    <property type="match status" value="1"/>
</dbReference>
<comment type="catalytic activity">
    <reaction evidence="7">
        <text>Endonucleolytic cleavage of RNA, removing 5'-extranucleotides from tRNA precursor.</text>
        <dbReference type="EC" id="3.1.26.5"/>
    </reaction>
</comment>
<dbReference type="Proteomes" id="UP001143347">
    <property type="component" value="Unassembled WGS sequence"/>
</dbReference>
<keyword evidence="3 7" id="KW-0540">Nuclease</keyword>
<dbReference type="GO" id="GO:0004526">
    <property type="term" value="F:ribonuclease P activity"/>
    <property type="evidence" value="ECO:0007669"/>
    <property type="project" value="UniProtKB-UniRule"/>
</dbReference>
<evidence type="ECO:0000256" key="6">
    <source>
        <dbReference type="ARBA" id="ARBA00022884"/>
    </source>
</evidence>
<accession>A0A9X3D6Y4</accession>
<evidence type="ECO:0000256" key="1">
    <source>
        <dbReference type="ARBA" id="ARBA00002663"/>
    </source>
</evidence>
<dbReference type="InterPro" id="IPR014721">
    <property type="entry name" value="Ribsml_uS5_D2-typ_fold_subgr"/>
</dbReference>
<evidence type="ECO:0000256" key="4">
    <source>
        <dbReference type="ARBA" id="ARBA00022759"/>
    </source>
</evidence>
<dbReference type="PANTHER" id="PTHR33992">
    <property type="entry name" value="RIBONUCLEASE P PROTEIN COMPONENT"/>
    <property type="match status" value="1"/>
</dbReference>
<gene>
    <name evidence="7 9" type="primary">rnpA</name>
    <name evidence="9" type="ORF">OSB52_12160</name>
</gene>
<dbReference type="SUPFAM" id="SSF54211">
    <property type="entry name" value="Ribosomal protein S5 domain 2-like"/>
    <property type="match status" value="1"/>
</dbReference>
<evidence type="ECO:0000256" key="5">
    <source>
        <dbReference type="ARBA" id="ARBA00022801"/>
    </source>
</evidence>
<evidence type="ECO:0000313" key="10">
    <source>
        <dbReference type="Proteomes" id="UP001143347"/>
    </source>
</evidence>
<keyword evidence="5 7" id="KW-0378">Hydrolase</keyword>
<dbReference type="InterPro" id="IPR020539">
    <property type="entry name" value="RNase_P_CS"/>
</dbReference>
<dbReference type="GO" id="GO:0001682">
    <property type="term" value="P:tRNA 5'-leader removal"/>
    <property type="evidence" value="ECO:0007669"/>
    <property type="project" value="UniProtKB-UniRule"/>
</dbReference>
<keyword evidence="10" id="KW-1185">Reference proteome</keyword>
<evidence type="ECO:0000313" key="9">
    <source>
        <dbReference type="EMBL" id="MCX2964846.1"/>
    </source>
</evidence>
<dbReference type="HAMAP" id="MF_00227">
    <property type="entry name" value="RNase_P"/>
    <property type="match status" value="1"/>
</dbReference>
<reference evidence="9" key="1">
    <citation type="submission" date="2022-10" db="EMBL/GenBank/DDBJ databases">
        <title>WGS of marine actinomycetes from Thailand.</title>
        <authorList>
            <person name="Thawai C."/>
        </authorList>
    </citation>
    <scope>NUCLEOTIDE SEQUENCE</scope>
    <source>
        <strain evidence="9">SW21</strain>
    </source>
</reference>
<keyword evidence="4 7" id="KW-0255">Endonuclease</keyword>
<evidence type="ECO:0000256" key="7">
    <source>
        <dbReference type="HAMAP-Rule" id="MF_00227"/>
    </source>
</evidence>
<evidence type="ECO:0000256" key="8">
    <source>
        <dbReference type="NCBIfam" id="TIGR00188"/>
    </source>
</evidence>
<comment type="caution">
    <text evidence="9">The sequence shown here is derived from an EMBL/GenBank/DDBJ whole genome shotgun (WGS) entry which is preliminary data.</text>
</comment>
<dbReference type="GO" id="GO:0042781">
    <property type="term" value="F:3'-tRNA processing endoribonuclease activity"/>
    <property type="evidence" value="ECO:0007669"/>
    <property type="project" value="TreeGrafter"/>
</dbReference>
<dbReference type="NCBIfam" id="TIGR00188">
    <property type="entry name" value="rnpA"/>
    <property type="match status" value="1"/>
</dbReference>
<organism evidence="9 10">
    <name type="scientific">Gordonia aquimaris</name>
    <dbReference type="NCBI Taxonomy" id="2984863"/>
    <lineage>
        <taxon>Bacteria</taxon>
        <taxon>Bacillati</taxon>
        <taxon>Actinomycetota</taxon>
        <taxon>Actinomycetes</taxon>
        <taxon>Mycobacteriales</taxon>
        <taxon>Gordoniaceae</taxon>
        <taxon>Gordonia</taxon>
    </lineage>
</organism>
<dbReference type="GO" id="GO:0000049">
    <property type="term" value="F:tRNA binding"/>
    <property type="evidence" value="ECO:0007669"/>
    <property type="project" value="UniProtKB-UniRule"/>
</dbReference>
<name>A0A9X3D6Y4_9ACTN</name>
<sequence>MVAAAHRISRGSDFDRTLKSGVRVTTRDLVIHVLPLNTSPPADPDERPAMVATVGGPWLGLIVSKAVGNAVTRHRVARRLRAAFARVHDQFSVPETMMVIRARPSTAQLGSAELSEQITAALSRRRIREAFDERLSTSHSPRVRS</sequence>
<keyword evidence="2 7" id="KW-0819">tRNA processing</keyword>
<dbReference type="EMBL" id="JAPKFM010000011">
    <property type="protein sequence ID" value="MCX2964846.1"/>
    <property type="molecule type" value="Genomic_DNA"/>
</dbReference>